<evidence type="ECO:0000259" key="12">
    <source>
        <dbReference type="Pfam" id="PF00662"/>
    </source>
</evidence>
<evidence type="ECO:0000256" key="7">
    <source>
        <dbReference type="ARBA" id="ARBA00023065"/>
    </source>
</evidence>
<feature type="domain" description="MrpA C-terminal/MbhD" evidence="14">
    <location>
        <begin position="608"/>
        <end position="672"/>
    </location>
</feature>
<evidence type="ECO:0000256" key="8">
    <source>
        <dbReference type="ARBA" id="ARBA00023136"/>
    </source>
</evidence>
<keyword evidence="2" id="KW-0813">Transport</keyword>
<feature type="transmembrane region" description="Helical" evidence="10">
    <location>
        <begin position="76"/>
        <end position="96"/>
    </location>
</feature>
<evidence type="ECO:0000256" key="5">
    <source>
        <dbReference type="ARBA" id="ARBA00022692"/>
    </source>
</evidence>
<feature type="transmembrane region" description="Helical" evidence="10">
    <location>
        <begin position="600"/>
        <end position="618"/>
    </location>
</feature>
<dbReference type="Proteomes" id="UP000317199">
    <property type="component" value="Chromosome"/>
</dbReference>
<name>A0A514BUP1_9GAMM</name>
<dbReference type="Pfam" id="PF04039">
    <property type="entry name" value="MnhB"/>
    <property type="match status" value="1"/>
</dbReference>
<dbReference type="Pfam" id="PF20501">
    <property type="entry name" value="MbhE"/>
    <property type="match status" value="1"/>
</dbReference>
<dbReference type="NCBIfam" id="NF009288">
    <property type="entry name" value="PRK12648.1"/>
    <property type="match status" value="1"/>
</dbReference>
<feature type="domain" description="MrpA C-terminal/MbhE" evidence="15">
    <location>
        <begin position="681"/>
        <end position="770"/>
    </location>
</feature>
<dbReference type="Pfam" id="PF00662">
    <property type="entry name" value="Proton_antipo_N"/>
    <property type="match status" value="1"/>
</dbReference>
<feature type="transmembrane region" description="Helical" evidence="10">
    <location>
        <begin position="887"/>
        <end position="906"/>
    </location>
</feature>
<evidence type="ECO:0000313" key="16">
    <source>
        <dbReference type="EMBL" id="QDH71077.1"/>
    </source>
</evidence>
<accession>A0A514BUP1</accession>
<dbReference type="InterPro" id="IPR050616">
    <property type="entry name" value="CPA3_Na-H_Antiporter_A"/>
</dbReference>
<feature type="transmembrane region" description="Helical" evidence="10">
    <location>
        <begin position="781"/>
        <end position="800"/>
    </location>
</feature>
<evidence type="ECO:0000256" key="1">
    <source>
        <dbReference type="ARBA" id="ARBA00004651"/>
    </source>
</evidence>
<keyword evidence="5 9" id="KW-0812">Transmembrane</keyword>
<dbReference type="AlphaFoldDB" id="A0A514BUP1"/>
<dbReference type="InterPro" id="IPR025383">
    <property type="entry name" value="MrpA_C/MbhD"/>
</dbReference>
<keyword evidence="4" id="KW-1003">Cell membrane</keyword>
<dbReference type="Pfam" id="PF13244">
    <property type="entry name" value="MbhD"/>
    <property type="match status" value="1"/>
</dbReference>
<feature type="transmembrane region" description="Helical" evidence="10">
    <location>
        <begin position="845"/>
        <end position="867"/>
    </location>
</feature>
<dbReference type="RefSeq" id="WP_141624409.1">
    <property type="nucleotide sequence ID" value="NZ_CP041242.1"/>
</dbReference>
<evidence type="ECO:0000256" key="3">
    <source>
        <dbReference type="ARBA" id="ARBA00022449"/>
    </source>
</evidence>
<feature type="transmembrane region" description="Helical" evidence="10">
    <location>
        <begin position="501"/>
        <end position="522"/>
    </location>
</feature>
<evidence type="ECO:0000313" key="17">
    <source>
        <dbReference type="Proteomes" id="UP000317199"/>
    </source>
</evidence>
<feature type="transmembrane region" description="Helical" evidence="10">
    <location>
        <begin position="363"/>
        <end position="384"/>
    </location>
</feature>
<keyword evidence="8 10" id="KW-0472">Membrane</keyword>
<reference evidence="16 17" key="1">
    <citation type="submission" date="2019-06" db="EMBL/GenBank/DDBJ databases">
        <title>Lysobacter alkalisoli sp. nov. isolated from saline-alkali soil.</title>
        <authorList>
            <person name="Sun J.-Q."/>
            <person name="Xu L."/>
        </authorList>
    </citation>
    <scope>NUCLEOTIDE SEQUENCE [LARGE SCALE GENOMIC DNA]</scope>
    <source>
        <strain evidence="16 17">SJ-36</strain>
    </source>
</reference>
<gene>
    <name evidence="16" type="ORF">FKV23_14005</name>
</gene>
<evidence type="ECO:0000256" key="2">
    <source>
        <dbReference type="ARBA" id="ARBA00022448"/>
    </source>
</evidence>
<feature type="transmembrane region" description="Helical" evidence="10">
    <location>
        <begin position="241"/>
        <end position="262"/>
    </location>
</feature>
<feature type="transmembrane region" description="Helical" evidence="10">
    <location>
        <begin position="458"/>
        <end position="481"/>
    </location>
</feature>
<dbReference type="InterPro" id="IPR042106">
    <property type="entry name" value="Nuo/plastoQ_OxRdtase_6_NuoJ"/>
</dbReference>
<protein>
    <submittedName>
        <fullName evidence="16">Monovalent cation/H+ antiporter subunit A</fullName>
    </submittedName>
</protein>
<feature type="transmembrane region" description="Helical" evidence="10">
    <location>
        <begin position="268"/>
        <end position="290"/>
    </location>
</feature>
<feature type="transmembrane region" description="Helical" evidence="10">
    <location>
        <begin position="649"/>
        <end position="667"/>
    </location>
</feature>
<keyword evidence="3" id="KW-0050">Antiport</keyword>
<dbReference type="GO" id="GO:0006811">
    <property type="term" value="P:monoatomic ion transport"/>
    <property type="evidence" value="ECO:0007669"/>
    <property type="project" value="UniProtKB-KW"/>
</dbReference>
<feature type="transmembrane region" description="Helical" evidence="10">
    <location>
        <begin position="161"/>
        <end position="184"/>
    </location>
</feature>
<dbReference type="KEGG" id="lyj:FKV23_14005"/>
<dbReference type="GO" id="GO:0005886">
    <property type="term" value="C:plasma membrane"/>
    <property type="evidence" value="ECO:0007669"/>
    <property type="project" value="UniProtKB-SubCell"/>
</dbReference>
<sequence>MLELLLALPFVFALWVMLHRSASRRTTAWLAGAAPLLGLGLLALFTPQVLRGEIPASVHPWMPQLGLMFSLRLDGLAWMFALMVLAIGVLVVMYARYYLSEREDAPKFFGYLLLFMGSMLGMVLAGNLLLLAIFWELTSISSFLLIGYWSQKKEAREGARMALTITGAGGLALLGGVILIGQVVGSYELDAVLAAGDAIRAHAWYPAILALVLAGIFTKSAQFPFHFWLPHAMAAPTPVSAYLHSATMVKAGVFLLARLHPVLAGTDLFFYVVTAVGAATLLVGAWNAIFQHDLKGLLAYSTISHLGLITMLFGLSTPLAVVAGLFHILNHATFKASLFMAAGIIDHETGTRDMRRLGNLRRYLPFTSALAIIATLAMAGIPLLNGFLSKEMFFALALEIEGHAGVRTAASVVAFLAGVFGVAYSVRFVHDTFFGSGPRAVDREIHEPPRFMKIPVEVLVVLCLAVGIVPAWTVAPVLHAAATGVLGDAVPDYSLAIWHGLNLPLMMSLGGVIGGILLYLGLRRLFNIHAIARRAIGRHLFRVNTRALLVNARRFTFHVTDGSLQRSLWWVLVAVLALAGAPTLAALATASGTSQPMPPLGWAMWLVTMAATVATVVLHRKRLVALVVIGAVGLAVSMMFVLMSAPDLALTQLLVEIVTIALMLLALNYLPQESAPTDRRMRRWRDGVIAGVVGLGIAGLAYAMMTRPLDTIATELLARSLPEAYGSNVVNVILVDFRGFDTFGEITVFGIAGLVVHALLRRARIAADEVIPGPAHTLPMPANLSHLLFPLALAVSIYLFLRGHNAPGGGFIAGLVLAVPLLLQYVLLGSNYVEARLGFDYARCIGLGLLIAAATGLVPMLMGYPFLTSGHVGLQLPLIGEVPLSSAIGFDIGVYLVVFGGAMLILSMMGTVKPPRSPAPAQQVPAQEAG</sequence>
<dbReference type="Gene3D" id="1.20.120.1200">
    <property type="entry name" value="NADH-ubiquinone/plastoquinone oxidoreductase chain 6, subunit NuoJ"/>
    <property type="match status" value="1"/>
</dbReference>
<dbReference type="PANTHER" id="PTHR43373:SF1">
    <property type="entry name" value="NA(+)_H(+) ANTIPORTER SUBUNIT A"/>
    <property type="match status" value="1"/>
</dbReference>
<evidence type="ECO:0000259" key="11">
    <source>
        <dbReference type="Pfam" id="PF00361"/>
    </source>
</evidence>
<feature type="transmembrane region" description="Helical" evidence="10">
    <location>
        <begin position="812"/>
        <end position="833"/>
    </location>
</feature>
<dbReference type="InterPro" id="IPR001516">
    <property type="entry name" value="Proton_antipo_N"/>
</dbReference>
<feature type="transmembrane region" description="Helical" evidence="10">
    <location>
        <begin position="404"/>
        <end position="426"/>
    </location>
</feature>
<feature type="transmembrane region" description="Helical" evidence="10">
    <location>
        <begin position="688"/>
        <end position="705"/>
    </location>
</feature>
<dbReference type="InterPro" id="IPR001750">
    <property type="entry name" value="ND/Mrp_TM"/>
</dbReference>
<dbReference type="InterPro" id="IPR046806">
    <property type="entry name" value="MrpA_C/MbhE"/>
</dbReference>
<dbReference type="Pfam" id="PF00361">
    <property type="entry name" value="Proton_antipo_M"/>
    <property type="match status" value="1"/>
</dbReference>
<feature type="transmembrane region" description="Helical" evidence="10">
    <location>
        <begin position="204"/>
        <end position="229"/>
    </location>
</feature>
<proteinExistence type="predicted"/>
<keyword evidence="7" id="KW-0406">Ion transport</keyword>
<dbReference type="InterPro" id="IPR007182">
    <property type="entry name" value="MnhB"/>
</dbReference>
<evidence type="ECO:0000256" key="10">
    <source>
        <dbReference type="SAM" id="Phobius"/>
    </source>
</evidence>
<evidence type="ECO:0000256" key="4">
    <source>
        <dbReference type="ARBA" id="ARBA00022475"/>
    </source>
</evidence>
<dbReference type="OrthoDB" id="9811798at2"/>
<evidence type="ECO:0000256" key="6">
    <source>
        <dbReference type="ARBA" id="ARBA00022989"/>
    </source>
</evidence>
<evidence type="ECO:0000259" key="14">
    <source>
        <dbReference type="Pfam" id="PF13244"/>
    </source>
</evidence>
<dbReference type="GO" id="GO:0015297">
    <property type="term" value="F:antiporter activity"/>
    <property type="evidence" value="ECO:0007669"/>
    <property type="project" value="UniProtKB-KW"/>
</dbReference>
<feature type="domain" description="Na+/H+ antiporter MnhB subunit-related protein" evidence="13">
    <location>
        <begin position="784"/>
        <end position="903"/>
    </location>
</feature>
<comment type="subcellular location">
    <subcellularLocation>
        <location evidence="1">Cell membrane</location>
        <topology evidence="1">Multi-pass membrane protein</topology>
    </subcellularLocation>
    <subcellularLocation>
        <location evidence="9">Membrane</location>
        <topology evidence="9">Multi-pass membrane protein</topology>
    </subcellularLocation>
</comment>
<feature type="transmembrane region" description="Helical" evidence="10">
    <location>
        <begin position="108"/>
        <end position="126"/>
    </location>
</feature>
<feature type="domain" description="NADH:quinone oxidoreductase/Mrp antiporter transmembrane" evidence="11">
    <location>
        <begin position="125"/>
        <end position="406"/>
    </location>
</feature>
<feature type="transmembrane region" description="Helical" evidence="10">
    <location>
        <begin position="742"/>
        <end position="760"/>
    </location>
</feature>
<organism evidence="16 17">
    <name type="scientific">Marilutibacter alkalisoli</name>
    <dbReference type="NCBI Taxonomy" id="2591633"/>
    <lineage>
        <taxon>Bacteria</taxon>
        <taxon>Pseudomonadati</taxon>
        <taxon>Pseudomonadota</taxon>
        <taxon>Gammaproteobacteria</taxon>
        <taxon>Lysobacterales</taxon>
        <taxon>Lysobacteraceae</taxon>
        <taxon>Marilutibacter</taxon>
    </lineage>
</organism>
<evidence type="ECO:0000259" key="15">
    <source>
        <dbReference type="Pfam" id="PF20501"/>
    </source>
</evidence>
<dbReference type="PRINTS" id="PR01434">
    <property type="entry name" value="NADHDHGNASE5"/>
</dbReference>
<feature type="domain" description="NADH-Ubiquinone oxidoreductase (complex I) chain 5 N-terminal" evidence="12">
    <location>
        <begin position="64"/>
        <end position="109"/>
    </location>
</feature>
<keyword evidence="6 10" id="KW-1133">Transmembrane helix</keyword>
<feature type="transmembrane region" description="Helical" evidence="10">
    <location>
        <begin position="623"/>
        <end position="643"/>
    </location>
</feature>
<feature type="transmembrane region" description="Helical" evidence="10">
    <location>
        <begin position="568"/>
        <end position="588"/>
    </location>
</feature>
<dbReference type="PANTHER" id="PTHR43373">
    <property type="entry name" value="NA(+)/H(+) ANTIPORTER SUBUNIT"/>
    <property type="match status" value="1"/>
</dbReference>
<evidence type="ECO:0000256" key="9">
    <source>
        <dbReference type="RuleBase" id="RU000320"/>
    </source>
</evidence>
<keyword evidence="17" id="KW-1185">Reference proteome</keyword>
<dbReference type="EMBL" id="CP041242">
    <property type="protein sequence ID" value="QDH71077.1"/>
    <property type="molecule type" value="Genomic_DNA"/>
</dbReference>
<evidence type="ECO:0000259" key="13">
    <source>
        <dbReference type="Pfam" id="PF04039"/>
    </source>
</evidence>